<dbReference type="RefSeq" id="WP_250199205.1">
    <property type="nucleotide sequence ID" value="NZ_CP097636.1"/>
</dbReference>
<sequence length="132" mass="14551">MQSSEDLRAIKQIKAVARSMVALQVGLRAGSQQLVGSIKMLNDPTEFNHRCIDAFLAEYPHDLPSGESRLYVSDDALAAADAKAAAIETKHRQNVLFECKRIYFHCSSLQRQAEASLSSEGSIDVLQENLSE</sequence>
<dbReference type="EMBL" id="CP097636">
    <property type="protein sequence ID" value="URI11007.1"/>
    <property type="molecule type" value="Genomic_DNA"/>
</dbReference>
<name>A0ABY4SGI8_AQUTE</name>
<accession>A0ABY4SGI8</accession>
<gene>
    <name evidence="1" type="ORF">MW290_18735</name>
</gene>
<evidence type="ECO:0000313" key="2">
    <source>
        <dbReference type="Proteomes" id="UP001056201"/>
    </source>
</evidence>
<evidence type="ECO:0000313" key="1">
    <source>
        <dbReference type="EMBL" id="URI11007.1"/>
    </source>
</evidence>
<keyword evidence="2" id="KW-1185">Reference proteome</keyword>
<organism evidence="1 2">
    <name type="scientific">Aquincola tertiaricarbonis</name>
    <dbReference type="NCBI Taxonomy" id="391953"/>
    <lineage>
        <taxon>Bacteria</taxon>
        <taxon>Pseudomonadati</taxon>
        <taxon>Pseudomonadota</taxon>
        <taxon>Betaproteobacteria</taxon>
        <taxon>Burkholderiales</taxon>
        <taxon>Sphaerotilaceae</taxon>
        <taxon>Aquincola</taxon>
    </lineage>
</organism>
<reference evidence="1" key="1">
    <citation type="submission" date="2022-05" db="EMBL/GenBank/DDBJ databases">
        <title>An RpoN-dependent PEP-CTERM gene is involved in floc formation of an Aquincola tertiaricarbonis strain.</title>
        <authorList>
            <person name="Qiu D."/>
            <person name="Xia M."/>
        </authorList>
    </citation>
    <scope>NUCLEOTIDE SEQUENCE</scope>
    <source>
        <strain evidence="1">RN12</strain>
    </source>
</reference>
<dbReference type="Proteomes" id="UP001056201">
    <property type="component" value="Chromosome 2"/>
</dbReference>
<proteinExistence type="predicted"/>
<protein>
    <submittedName>
        <fullName evidence="1">Uncharacterized protein</fullName>
    </submittedName>
</protein>